<dbReference type="GO" id="GO:0010945">
    <property type="term" value="F:coenzyme A diphosphatase activity"/>
    <property type="evidence" value="ECO:0007669"/>
    <property type="project" value="InterPro"/>
</dbReference>
<proteinExistence type="predicted"/>
<dbReference type="Proteomes" id="UP000799302">
    <property type="component" value="Unassembled WGS sequence"/>
</dbReference>
<evidence type="ECO:0000256" key="3">
    <source>
        <dbReference type="ARBA" id="ARBA00022723"/>
    </source>
</evidence>
<protein>
    <recommendedName>
        <fullName evidence="8">Nudix hydrolase domain-containing protein</fullName>
    </recommendedName>
</protein>
<comment type="cofactor">
    <cofactor evidence="1">
        <name>Mn(2+)</name>
        <dbReference type="ChEBI" id="CHEBI:29035"/>
    </cofactor>
</comment>
<accession>A0A6A6URF3</accession>
<feature type="compositionally biased region" description="Low complexity" evidence="7">
    <location>
        <begin position="124"/>
        <end position="141"/>
    </location>
</feature>
<keyword evidence="3" id="KW-0479">Metal-binding</keyword>
<keyword evidence="10" id="KW-1185">Reference proteome</keyword>
<dbReference type="GO" id="GO:0015938">
    <property type="term" value="P:coenzyme A catabolic process"/>
    <property type="evidence" value="ECO:0007669"/>
    <property type="project" value="TreeGrafter"/>
</dbReference>
<evidence type="ECO:0000313" key="9">
    <source>
        <dbReference type="EMBL" id="KAF2674043.1"/>
    </source>
</evidence>
<evidence type="ECO:0000256" key="6">
    <source>
        <dbReference type="ARBA" id="ARBA00023211"/>
    </source>
</evidence>
<dbReference type="SUPFAM" id="SSF55811">
    <property type="entry name" value="Nudix"/>
    <property type="match status" value="1"/>
</dbReference>
<comment type="cofactor">
    <cofactor evidence="2">
        <name>Mg(2+)</name>
        <dbReference type="ChEBI" id="CHEBI:18420"/>
    </cofactor>
</comment>
<dbReference type="GO" id="GO:0046872">
    <property type="term" value="F:metal ion binding"/>
    <property type="evidence" value="ECO:0007669"/>
    <property type="project" value="UniProtKB-KW"/>
</dbReference>
<dbReference type="InterPro" id="IPR000086">
    <property type="entry name" value="NUDIX_hydrolase_dom"/>
</dbReference>
<evidence type="ECO:0000259" key="8">
    <source>
        <dbReference type="PROSITE" id="PS51462"/>
    </source>
</evidence>
<dbReference type="AlphaFoldDB" id="A0A6A6URF3"/>
<dbReference type="Gene3D" id="3.90.79.10">
    <property type="entry name" value="Nucleoside Triphosphate Pyrophosphohydrolase"/>
    <property type="match status" value="1"/>
</dbReference>
<dbReference type="PANTHER" id="PTHR12992:SF24">
    <property type="entry name" value="PEROXISOMAL COENZYME A DIPHOSPHATASE NUDT7"/>
    <property type="match status" value="1"/>
</dbReference>
<dbReference type="OrthoDB" id="206213at2759"/>
<dbReference type="CDD" id="cd03426">
    <property type="entry name" value="NUDIX_CoAse_Nudt7"/>
    <property type="match status" value="1"/>
</dbReference>
<sequence>AISRLRSYTPPSTNYFSLPLTRRAAVLILLYADRQGDLRVVLTMRAKTLSSYAGQAALPGGKADTLLETPFQTARREAYEEIGLPLSDTRLPPPFRIHHLCELPTSFARTELGVRPCIAFIDPSSQQSTSSSRRTTRSSTQIDTLPSAEDVLIPRLDAKEVAAVFTAPFESFLSTTLSTPSSAHAAPERSAWYGGQWIEWHGDRWRMHNFYVPSSDQPVAWAESPATTMTMNRFRVFGMTARILVDAARIAYGREPEFEHNTHLGDEDMIGRLLRENKLGEREKK</sequence>
<evidence type="ECO:0000256" key="4">
    <source>
        <dbReference type="ARBA" id="ARBA00022801"/>
    </source>
</evidence>
<evidence type="ECO:0000256" key="5">
    <source>
        <dbReference type="ARBA" id="ARBA00022842"/>
    </source>
</evidence>
<reference evidence="9" key="1">
    <citation type="journal article" date="2020" name="Stud. Mycol.">
        <title>101 Dothideomycetes genomes: a test case for predicting lifestyles and emergence of pathogens.</title>
        <authorList>
            <person name="Haridas S."/>
            <person name="Albert R."/>
            <person name="Binder M."/>
            <person name="Bloem J."/>
            <person name="Labutti K."/>
            <person name="Salamov A."/>
            <person name="Andreopoulos B."/>
            <person name="Baker S."/>
            <person name="Barry K."/>
            <person name="Bills G."/>
            <person name="Bluhm B."/>
            <person name="Cannon C."/>
            <person name="Castanera R."/>
            <person name="Culley D."/>
            <person name="Daum C."/>
            <person name="Ezra D."/>
            <person name="Gonzalez J."/>
            <person name="Henrissat B."/>
            <person name="Kuo A."/>
            <person name="Liang C."/>
            <person name="Lipzen A."/>
            <person name="Lutzoni F."/>
            <person name="Magnuson J."/>
            <person name="Mondo S."/>
            <person name="Nolan M."/>
            <person name="Ohm R."/>
            <person name="Pangilinan J."/>
            <person name="Park H.-J."/>
            <person name="Ramirez L."/>
            <person name="Alfaro M."/>
            <person name="Sun H."/>
            <person name="Tritt A."/>
            <person name="Yoshinaga Y."/>
            <person name="Zwiers L.-H."/>
            <person name="Turgeon B."/>
            <person name="Goodwin S."/>
            <person name="Spatafora J."/>
            <person name="Crous P."/>
            <person name="Grigoriev I."/>
        </authorList>
    </citation>
    <scope>NUCLEOTIDE SEQUENCE</scope>
    <source>
        <strain evidence="9">CBS 115976</strain>
    </source>
</reference>
<dbReference type="Pfam" id="PF00293">
    <property type="entry name" value="NUDIX"/>
    <property type="match status" value="1"/>
</dbReference>
<dbReference type="InterPro" id="IPR015797">
    <property type="entry name" value="NUDIX_hydrolase-like_dom_sf"/>
</dbReference>
<feature type="domain" description="Nudix hydrolase" evidence="8">
    <location>
        <begin position="21"/>
        <end position="191"/>
    </location>
</feature>
<feature type="non-terminal residue" evidence="9">
    <location>
        <position position="285"/>
    </location>
</feature>
<dbReference type="PROSITE" id="PS51462">
    <property type="entry name" value="NUDIX"/>
    <property type="match status" value="1"/>
</dbReference>
<feature type="non-terminal residue" evidence="9">
    <location>
        <position position="1"/>
    </location>
</feature>
<dbReference type="EMBL" id="MU004230">
    <property type="protein sequence ID" value="KAF2674043.1"/>
    <property type="molecule type" value="Genomic_DNA"/>
</dbReference>
<feature type="region of interest" description="Disordered" evidence="7">
    <location>
        <begin position="124"/>
        <end position="143"/>
    </location>
</feature>
<dbReference type="PANTHER" id="PTHR12992">
    <property type="entry name" value="NUDIX HYDROLASE"/>
    <property type="match status" value="1"/>
</dbReference>
<keyword evidence="6" id="KW-0464">Manganese</keyword>
<evidence type="ECO:0000313" key="10">
    <source>
        <dbReference type="Proteomes" id="UP000799302"/>
    </source>
</evidence>
<evidence type="ECO:0000256" key="2">
    <source>
        <dbReference type="ARBA" id="ARBA00001946"/>
    </source>
</evidence>
<dbReference type="InterPro" id="IPR045121">
    <property type="entry name" value="CoAse"/>
</dbReference>
<name>A0A6A6URF3_9PEZI</name>
<keyword evidence="5" id="KW-0460">Magnesium</keyword>
<evidence type="ECO:0000256" key="1">
    <source>
        <dbReference type="ARBA" id="ARBA00001936"/>
    </source>
</evidence>
<keyword evidence="4" id="KW-0378">Hydrolase</keyword>
<evidence type="ECO:0000256" key="7">
    <source>
        <dbReference type="SAM" id="MobiDB-lite"/>
    </source>
</evidence>
<organism evidence="9 10">
    <name type="scientific">Microthyrium microscopicum</name>
    <dbReference type="NCBI Taxonomy" id="703497"/>
    <lineage>
        <taxon>Eukaryota</taxon>
        <taxon>Fungi</taxon>
        <taxon>Dikarya</taxon>
        <taxon>Ascomycota</taxon>
        <taxon>Pezizomycotina</taxon>
        <taxon>Dothideomycetes</taxon>
        <taxon>Dothideomycetes incertae sedis</taxon>
        <taxon>Microthyriales</taxon>
        <taxon>Microthyriaceae</taxon>
        <taxon>Microthyrium</taxon>
    </lineage>
</organism>
<gene>
    <name evidence="9" type="ORF">BT63DRAFT_361155</name>
</gene>